<evidence type="ECO:0000313" key="4">
    <source>
        <dbReference type="EMBL" id="RPA76424.1"/>
    </source>
</evidence>
<evidence type="ECO:0000259" key="2">
    <source>
        <dbReference type="Pfam" id="PF24809"/>
    </source>
</evidence>
<dbReference type="AlphaFoldDB" id="A0A3N4I3I8"/>
<dbReference type="Gene3D" id="3.40.50.300">
    <property type="entry name" value="P-loop containing nucleotide triphosphate hydrolases"/>
    <property type="match status" value="1"/>
</dbReference>
<reference evidence="4 5" key="1">
    <citation type="journal article" date="2018" name="Nat. Ecol. Evol.">
        <title>Pezizomycetes genomes reveal the molecular basis of ectomycorrhizal truffle lifestyle.</title>
        <authorList>
            <person name="Murat C."/>
            <person name="Payen T."/>
            <person name="Noel B."/>
            <person name="Kuo A."/>
            <person name="Morin E."/>
            <person name="Chen J."/>
            <person name="Kohler A."/>
            <person name="Krizsan K."/>
            <person name="Balestrini R."/>
            <person name="Da Silva C."/>
            <person name="Montanini B."/>
            <person name="Hainaut M."/>
            <person name="Levati E."/>
            <person name="Barry K.W."/>
            <person name="Belfiori B."/>
            <person name="Cichocki N."/>
            <person name="Clum A."/>
            <person name="Dockter R.B."/>
            <person name="Fauchery L."/>
            <person name="Guy J."/>
            <person name="Iotti M."/>
            <person name="Le Tacon F."/>
            <person name="Lindquist E.A."/>
            <person name="Lipzen A."/>
            <person name="Malagnac F."/>
            <person name="Mello A."/>
            <person name="Molinier V."/>
            <person name="Miyauchi S."/>
            <person name="Poulain J."/>
            <person name="Riccioni C."/>
            <person name="Rubini A."/>
            <person name="Sitrit Y."/>
            <person name="Splivallo R."/>
            <person name="Traeger S."/>
            <person name="Wang M."/>
            <person name="Zifcakova L."/>
            <person name="Wipf D."/>
            <person name="Zambonelli A."/>
            <person name="Paolocci F."/>
            <person name="Nowrousian M."/>
            <person name="Ottonello S."/>
            <person name="Baldrian P."/>
            <person name="Spatafora J.W."/>
            <person name="Henrissat B."/>
            <person name="Nagy L.G."/>
            <person name="Aury J.M."/>
            <person name="Wincker P."/>
            <person name="Grigoriev I.V."/>
            <person name="Bonfante P."/>
            <person name="Martin F.M."/>
        </authorList>
    </citation>
    <scope>NUCLEOTIDE SEQUENCE [LARGE SCALE GENOMIC DNA]</scope>
    <source>
        <strain evidence="4 5">RN42</strain>
    </source>
</reference>
<dbReference type="OrthoDB" id="21416at2759"/>
<evidence type="ECO:0000259" key="3">
    <source>
        <dbReference type="Pfam" id="PF24883"/>
    </source>
</evidence>
<proteinExistence type="predicted"/>
<feature type="domain" description="DUF7708" evidence="2">
    <location>
        <begin position="93"/>
        <end position="163"/>
    </location>
</feature>
<protein>
    <submittedName>
        <fullName evidence="4">Uncharacterized protein</fullName>
    </submittedName>
</protein>
<dbReference type="SUPFAM" id="SSF52540">
    <property type="entry name" value="P-loop containing nucleoside triphosphate hydrolases"/>
    <property type="match status" value="1"/>
</dbReference>
<dbReference type="InterPro" id="IPR027417">
    <property type="entry name" value="P-loop_NTPase"/>
</dbReference>
<keyword evidence="5" id="KW-1185">Reference proteome</keyword>
<dbReference type="Pfam" id="PF24809">
    <property type="entry name" value="DUF7708"/>
    <property type="match status" value="1"/>
</dbReference>
<sequence>MSAKAKVEYHDATIAHFLRYAFIPLLIPKLTPISSHQREVALDLARQELSDSEKQYLVIDKSLGSKGTRGILDSVLQSVEEIAKKDSGSSSGLGRFVSRFKHYIGIVDRAVQHHAEITSLVWASIVLVLQVYDNDMRIKAALQECFETVLTSMVLGELYIETYLKAVAAESSGVPEIGIGQVDSDWKQRTDNALAELYAAILVLCVKARAYLDSKGLSRVTKAFVPFEEWLAPCITKIATKEKFLKDLADTGAHRQIAGTGQKVDELLNYIKDLHMELAKLSSSVSKGLEDRTASSNPVHNPLRSIGSDITDQTVFDWLNSVNPESMYQMHLDQHLVGTCDWLKSDPVYKAWVDGKQNIWLEGIPGSGKSVLAASVVQDLRQAIDKLDDVILLYHFFWVDDKPTTSPLAMVSSLISQLLLKSKPDMKASLMEILKQAILEASHFKGGQLSEEAELLQRYKSLLNILAEYARVGRILILLDGLDECSHPTLLAKRLFGQPADSLNSEYYSHVRLLLTGRPVVADLFSNIPGFKLIDMESRDDIKTMVTFKVKENPALQQIESKILGKILETSDGMFRYAALLFEELLVEVYPPIPLEDRLKSMPSGIAGMYENILERLDDATLELRRRILASVAAAERPLTVKEIQGICMTDLESERKIQQGPPFIHLASSMSPWTPNRVRCKNWRTISMITLMKKRTS</sequence>
<feature type="domain" description="Nephrocystin 3-like N-terminal" evidence="3">
    <location>
        <begin position="338"/>
        <end position="518"/>
    </location>
</feature>
<gene>
    <name evidence="4" type="ORF">BJ508DRAFT_8549</name>
</gene>
<dbReference type="PANTHER" id="PTHR10039">
    <property type="entry name" value="AMELOGENIN"/>
    <property type="match status" value="1"/>
</dbReference>
<dbReference type="InterPro" id="IPR056125">
    <property type="entry name" value="DUF7708"/>
</dbReference>
<dbReference type="PANTHER" id="PTHR10039:SF14">
    <property type="entry name" value="NACHT DOMAIN-CONTAINING PROTEIN"/>
    <property type="match status" value="1"/>
</dbReference>
<keyword evidence="1" id="KW-0677">Repeat</keyword>
<dbReference type="EMBL" id="ML119744">
    <property type="protein sequence ID" value="RPA76424.1"/>
    <property type="molecule type" value="Genomic_DNA"/>
</dbReference>
<accession>A0A3N4I3I8</accession>
<dbReference type="Proteomes" id="UP000275078">
    <property type="component" value="Unassembled WGS sequence"/>
</dbReference>
<dbReference type="Pfam" id="PF24883">
    <property type="entry name" value="NPHP3_N"/>
    <property type="match status" value="1"/>
</dbReference>
<name>A0A3N4I3I8_ASCIM</name>
<dbReference type="InterPro" id="IPR056884">
    <property type="entry name" value="NPHP3-like_N"/>
</dbReference>
<evidence type="ECO:0000256" key="1">
    <source>
        <dbReference type="ARBA" id="ARBA00022737"/>
    </source>
</evidence>
<organism evidence="4 5">
    <name type="scientific">Ascobolus immersus RN42</name>
    <dbReference type="NCBI Taxonomy" id="1160509"/>
    <lineage>
        <taxon>Eukaryota</taxon>
        <taxon>Fungi</taxon>
        <taxon>Dikarya</taxon>
        <taxon>Ascomycota</taxon>
        <taxon>Pezizomycotina</taxon>
        <taxon>Pezizomycetes</taxon>
        <taxon>Pezizales</taxon>
        <taxon>Ascobolaceae</taxon>
        <taxon>Ascobolus</taxon>
    </lineage>
</organism>
<evidence type="ECO:0000313" key="5">
    <source>
        <dbReference type="Proteomes" id="UP000275078"/>
    </source>
</evidence>